<keyword evidence="1 2" id="KW-0812">Transmembrane</keyword>
<keyword evidence="1" id="KW-1133">Transmembrane helix</keyword>
<name>A0AAD8CG99_ACIOX</name>
<gene>
    <name evidence="2" type="ORF">AOXY_G33222</name>
</gene>
<dbReference type="AlphaFoldDB" id="A0AAD8CG99"/>
<feature type="transmembrane region" description="Helical" evidence="1">
    <location>
        <begin position="108"/>
        <end position="129"/>
    </location>
</feature>
<comment type="caution">
    <text evidence="2">The sequence shown here is derived from an EMBL/GenBank/DDBJ whole genome shotgun (WGS) entry which is preliminary data.</text>
</comment>
<evidence type="ECO:0000313" key="2">
    <source>
        <dbReference type="EMBL" id="KAK1150837.1"/>
    </source>
</evidence>
<feature type="transmembrane region" description="Helical" evidence="1">
    <location>
        <begin position="80"/>
        <end position="102"/>
    </location>
</feature>
<dbReference type="InterPro" id="IPR040431">
    <property type="entry name" value="TM262"/>
</dbReference>
<dbReference type="PANTHER" id="PTHR37998:SF1">
    <property type="entry name" value="CATION CHANNEL SPERM-ASSOCIATED AUXILIARY SUBUNIT TMEM262"/>
    <property type="match status" value="1"/>
</dbReference>
<accession>A0AAD8CG99</accession>
<evidence type="ECO:0000313" key="3">
    <source>
        <dbReference type="Proteomes" id="UP001230051"/>
    </source>
</evidence>
<proteinExistence type="predicted"/>
<dbReference type="EMBL" id="JAGXEW010000055">
    <property type="protein sequence ID" value="KAK1150837.1"/>
    <property type="molecule type" value="Genomic_DNA"/>
</dbReference>
<feature type="transmembrane region" description="Helical" evidence="1">
    <location>
        <begin position="42"/>
        <end position="59"/>
    </location>
</feature>
<protein>
    <submittedName>
        <fullName evidence="2">Transmembrane protein 262</fullName>
    </submittedName>
</protein>
<keyword evidence="1" id="KW-0472">Membrane</keyword>
<evidence type="ECO:0000256" key="1">
    <source>
        <dbReference type="SAM" id="Phobius"/>
    </source>
</evidence>
<dbReference type="PANTHER" id="PTHR37998">
    <property type="entry name" value="TRANSMEMBRANE PROTEIN 262"/>
    <property type="match status" value="1"/>
</dbReference>
<keyword evidence="3" id="KW-1185">Reference proteome</keyword>
<sequence length="141" mass="16131">MVLSRLPRWTRRSLRSCPWLDSPWLAACKRRVFTVSLPKKDVYTGLSLALFLLHFGVLMSDLTLHHVAQTAERSSHRYTVTLMLSHVMSFYLSLLGSVYSLQAGARRLSAVALVSTCLNLTLFLARFSFEFVVIQYRGELY</sequence>
<reference evidence="2" key="1">
    <citation type="submission" date="2022-02" db="EMBL/GenBank/DDBJ databases">
        <title>Atlantic sturgeon de novo genome assembly.</title>
        <authorList>
            <person name="Stock M."/>
            <person name="Klopp C."/>
            <person name="Guiguen Y."/>
            <person name="Cabau C."/>
            <person name="Parinello H."/>
            <person name="Santidrian Yebra-Pimentel E."/>
            <person name="Kuhl H."/>
            <person name="Dirks R.P."/>
            <person name="Guessner J."/>
            <person name="Wuertz S."/>
            <person name="Du K."/>
            <person name="Schartl M."/>
        </authorList>
    </citation>
    <scope>NUCLEOTIDE SEQUENCE</scope>
    <source>
        <strain evidence="2">STURGEONOMICS-FGT-2020</strain>
        <tissue evidence="2">Whole blood</tissue>
    </source>
</reference>
<dbReference type="Proteomes" id="UP001230051">
    <property type="component" value="Unassembled WGS sequence"/>
</dbReference>
<organism evidence="2 3">
    <name type="scientific">Acipenser oxyrinchus oxyrinchus</name>
    <dbReference type="NCBI Taxonomy" id="40147"/>
    <lineage>
        <taxon>Eukaryota</taxon>
        <taxon>Metazoa</taxon>
        <taxon>Chordata</taxon>
        <taxon>Craniata</taxon>
        <taxon>Vertebrata</taxon>
        <taxon>Euteleostomi</taxon>
        <taxon>Actinopterygii</taxon>
        <taxon>Chondrostei</taxon>
        <taxon>Acipenseriformes</taxon>
        <taxon>Acipenseridae</taxon>
        <taxon>Acipenser</taxon>
    </lineage>
</organism>